<sequence length="201" mass="21856">MKLLYSAASPYVRKVMVVAHETGLAGKIELVPSTVAPTLVNSDVAAKNPLVKVPTLVLDDGTGLFDSRVIAEYLDSLHGGHRLFPAEGPARWTALRRQATADGLLDAALLVRYEHNLRPEPQRWAAWSEGQFRKIRQALAALAAERLGGSLTIGEIAAGCALGYLDFRFPEEDWRSAHPTLAAWYADVAERPSFVATVPKA</sequence>
<dbReference type="Pfam" id="PF13409">
    <property type="entry name" value="GST_N_2"/>
    <property type="match status" value="1"/>
</dbReference>
<reference evidence="3" key="2">
    <citation type="submission" date="2020-09" db="EMBL/GenBank/DDBJ databases">
        <authorList>
            <person name="Sun Q."/>
            <person name="Zhou Y."/>
        </authorList>
    </citation>
    <scope>NUCLEOTIDE SEQUENCE</scope>
    <source>
        <strain evidence="3">CGMCC 1.15725</strain>
    </source>
</reference>
<dbReference type="Pfam" id="PF13410">
    <property type="entry name" value="GST_C_2"/>
    <property type="match status" value="1"/>
</dbReference>
<keyword evidence="4" id="KW-1185">Reference proteome</keyword>
<dbReference type="CDD" id="cd03205">
    <property type="entry name" value="GST_C_6"/>
    <property type="match status" value="1"/>
</dbReference>
<dbReference type="SUPFAM" id="SSF47616">
    <property type="entry name" value="GST C-terminal domain-like"/>
    <property type="match status" value="1"/>
</dbReference>
<dbReference type="InterPro" id="IPR036282">
    <property type="entry name" value="Glutathione-S-Trfase_C_sf"/>
</dbReference>
<dbReference type="PANTHER" id="PTHR43968">
    <property type="match status" value="1"/>
</dbReference>
<dbReference type="InterPro" id="IPR004045">
    <property type="entry name" value="Glutathione_S-Trfase_N"/>
</dbReference>
<evidence type="ECO:0000313" key="4">
    <source>
        <dbReference type="Proteomes" id="UP000646365"/>
    </source>
</evidence>
<dbReference type="InterPro" id="IPR010987">
    <property type="entry name" value="Glutathione-S-Trfase_C-like"/>
</dbReference>
<dbReference type="RefSeq" id="WP_189051198.1">
    <property type="nucleotide sequence ID" value="NZ_BMJQ01000016.1"/>
</dbReference>
<organism evidence="3 4">
    <name type="scientific">Aliidongia dinghuensis</name>
    <dbReference type="NCBI Taxonomy" id="1867774"/>
    <lineage>
        <taxon>Bacteria</taxon>
        <taxon>Pseudomonadati</taxon>
        <taxon>Pseudomonadota</taxon>
        <taxon>Alphaproteobacteria</taxon>
        <taxon>Rhodospirillales</taxon>
        <taxon>Dongiaceae</taxon>
        <taxon>Aliidongia</taxon>
    </lineage>
</organism>
<dbReference type="PROSITE" id="PS50404">
    <property type="entry name" value="GST_NTER"/>
    <property type="match status" value="1"/>
</dbReference>
<evidence type="ECO:0000259" key="2">
    <source>
        <dbReference type="PROSITE" id="PS50405"/>
    </source>
</evidence>
<dbReference type="CDD" id="cd03049">
    <property type="entry name" value="GST_N_3"/>
    <property type="match status" value="1"/>
</dbReference>
<protein>
    <submittedName>
        <fullName evidence="3">Glutathione S-transferase</fullName>
    </submittedName>
</protein>
<comment type="caution">
    <text evidence="3">The sequence shown here is derived from an EMBL/GenBank/DDBJ whole genome shotgun (WGS) entry which is preliminary data.</text>
</comment>
<feature type="domain" description="GST C-terminal" evidence="2">
    <location>
        <begin position="87"/>
        <end position="201"/>
    </location>
</feature>
<dbReference type="SUPFAM" id="SSF52833">
    <property type="entry name" value="Thioredoxin-like"/>
    <property type="match status" value="1"/>
</dbReference>
<dbReference type="GO" id="GO:0005737">
    <property type="term" value="C:cytoplasm"/>
    <property type="evidence" value="ECO:0007669"/>
    <property type="project" value="TreeGrafter"/>
</dbReference>
<proteinExistence type="predicted"/>
<dbReference type="Proteomes" id="UP000646365">
    <property type="component" value="Unassembled WGS sequence"/>
</dbReference>
<dbReference type="PROSITE" id="PS50405">
    <property type="entry name" value="GST_CTER"/>
    <property type="match status" value="1"/>
</dbReference>
<dbReference type="InterPro" id="IPR050983">
    <property type="entry name" value="GST_Omega/HSP26"/>
</dbReference>
<dbReference type="Gene3D" id="1.20.1050.10">
    <property type="match status" value="1"/>
</dbReference>
<accession>A0A8J2Z015</accession>
<name>A0A8J2Z015_9PROT</name>
<evidence type="ECO:0000313" key="3">
    <source>
        <dbReference type="EMBL" id="GGF40117.1"/>
    </source>
</evidence>
<gene>
    <name evidence="3" type="ORF">GCM10011611_53160</name>
</gene>
<dbReference type="AlphaFoldDB" id="A0A8J2Z015"/>
<dbReference type="PANTHER" id="PTHR43968:SF6">
    <property type="entry name" value="GLUTATHIONE S-TRANSFERASE OMEGA"/>
    <property type="match status" value="1"/>
</dbReference>
<dbReference type="Gene3D" id="3.40.30.10">
    <property type="entry name" value="Glutaredoxin"/>
    <property type="match status" value="1"/>
</dbReference>
<dbReference type="InterPro" id="IPR036249">
    <property type="entry name" value="Thioredoxin-like_sf"/>
</dbReference>
<reference evidence="3" key="1">
    <citation type="journal article" date="2014" name="Int. J. Syst. Evol. Microbiol.">
        <title>Complete genome sequence of Corynebacterium casei LMG S-19264T (=DSM 44701T), isolated from a smear-ripened cheese.</title>
        <authorList>
            <consortium name="US DOE Joint Genome Institute (JGI-PGF)"/>
            <person name="Walter F."/>
            <person name="Albersmeier A."/>
            <person name="Kalinowski J."/>
            <person name="Ruckert C."/>
        </authorList>
    </citation>
    <scope>NUCLEOTIDE SEQUENCE</scope>
    <source>
        <strain evidence="3">CGMCC 1.15725</strain>
    </source>
</reference>
<evidence type="ECO:0000259" key="1">
    <source>
        <dbReference type="PROSITE" id="PS50404"/>
    </source>
</evidence>
<dbReference type="EMBL" id="BMJQ01000016">
    <property type="protein sequence ID" value="GGF40117.1"/>
    <property type="molecule type" value="Genomic_DNA"/>
</dbReference>
<feature type="domain" description="GST N-terminal" evidence="1">
    <location>
        <begin position="1"/>
        <end position="82"/>
    </location>
</feature>